<evidence type="ECO:0000259" key="2">
    <source>
        <dbReference type="Pfam" id="PF02481"/>
    </source>
</evidence>
<evidence type="ECO:0000256" key="1">
    <source>
        <dbReference type="ARBA" id="ARBA00006525"/>
    </source>
</evidence>
<dbReference type="Gene3D" id="3.40.50.450">
    <property type="match status" value="1"/>
</dbReference>
<evidence type="ECO:0000313" key="3">
    <source>
        <dbReference type="EMBL" id="CCC80918.1"/>
    </source>
</evidence>
<sequence>METREYVTLLHGAWSKWDRIKRLVYRELGVRNTEELIRRFVDVESCRPLDVETLASALRKFVEPADPGAFATPFFDPRYPCELLRYPAYGDVLYPPLMLYWSREFNANERPAVAVVGTRRCSSWGRKTARELGRALASRGYAVVTGLAECVDAEAARGALDAGGIVVGVRPWLRPLELPRESAPLAKRVVIVSERLEKPRGDVRRLYFLRNRIIAGMAKAVVVVEAREGGGTMHQIELGLRRGKPVYIMKPASEDYLPAYKAFLEKGAEEVEDIAQLLRYVQRA</sequence>
<dbReference type="Proteomes" id="UP000002654">
    <property type="component" value="Chromosome"/>
</dbReference>
<reference evidence="3 4" key="1">
    <citation type="journal article" date="2011" name="PLoS ONE">
        <title>The complete genome sequence of Thermoproteus tenax: a physiologically versatile member of the Crenarchaeota.</title>
        <authorList>
            <person name="Siebers B."/>
            <person name="Zaparty M."/>
            <person name="Raddatz G."/>
            <person name="Tjaden B."/>
            <person name="Albers S.V."/>
            <person name="Bell S.D."/>
            <person name="Blombach F."/>
            <person name="Kletzin A."/>
            <person name="Kyrpides N."/>
            <person name="Lanz C."/>
            <person name="Plagens A."/>
            <person name="Rampp M."/>
            <person name="Rosinus A."/>
            <person name="von Jan M."/>
            <person name="Makarova K.S."/>
            <person name="Klenk H.P."/>
            <person name="Schuster S.C."/>
            <person name="Hensel R."/>
        </authorList>
    </citation>
    <scope>NUCLEOTIDE SEQUENCE [LARGE SCALE GENOMIC DNA]</scope>
    <source>
        <strain evidence="4">ATCC 35583 / DSM 2078 / JCM 9277 / NBRC 100435 / Kra 1</strain>
    </source>
</reference>
<dbReference type="InterPro" id="IPR057666">
    <property type="entry name" value="DrpA_SLOG"/>
</dbReference>
<dbReference type="PaxDb" id="768679-TTX_0242"/>
<keyword evidence="4" id="KW-1185">Reference proteome</keyword>
<dbReference type="AlphaFoldDB" id="G4RMX4"/>
<evidence type="ECO:0000313" key="4">
    <source>
        <dbReference type="Proteomes" id="UP000002654"/>
    </source>
</evidence>
<dbReference type="PANTHER" id="PTHR43022">
    <property type="entry name" value="PROTEIN SMF"/>
    <property type="match status" value="1"/>
</dbReference>
<feature type="domain" description="Smf/DprA SLOG" evidence="2">
    <location>
        <begin position="75"/>
        <end position="280"/>
    </location>
</feature>
<dbReference type="SUPFAM" id="SSF102405">
    <property type="entry name" value="MCP/YpsA-like"/>
    <property type="match status" value="1"/>
</dbReference>
<proteinExistence type="inferred from homology"/>
<dbReference type="HOGENOM" id="CLU_978687_0_0_2"/>
<comment type="similarity">
    <text evidence="1">Belongs to the DprA/Smf family.</text>
</comment>
<dbReference type="PANTHER" id="PTHR43022:SF1">
    <property type="entry name" value="PROTEIN SMF"/>
    <property type="match status" value="1"/>
</dbReference>
<accession>G4RMX4</accession>
<dbReference type="RefSeq" id="WP_014126175.1">
    <property type="nucleotide sequence ID" value="NC_016070.1"/>
</dbReference>
<name>G4RMX4_THETK</name>
<dbReference type="eggNOG" id="arCOG02431">
    <property type="taxonomic scope" value="Archaea"/>
</dbReference>
<gene>
    <name evidence="3" type="primary">dpra</name>
    <name evidence="3" type="ordered locus">TTX_0242</name>
</gene>
<dbReference type="KEGG" id="ttn:TTX_0242"/>
<dbReference type="EMBL" id="FN869859">
    <property type="protein sequence ID" value="CCC80918.1"/>
    <property type="molecule type" value="Genomic_DNA"/>
</dbReference>
<dbReference type="STRING" id="768679.TTX_0242"/>
<dbReference type="InterPro" id="IPR003488">
    <property type="entry name" value="DprA"/>
</dbReference>
<dbReference type="Pfam" id="PF02481">
    <property type="entry name" value="DNA_processg_A"/>
    <property type="match status" value="1"/>
</dbReference>
<dbReference type="GO" id="GO:0009294">
    <property type="term" value="P:DNA-mediated transformation"/>
    <property type="evidence" value="ECO:0007669"/>
    <property type="project" value="InterPro"/>
</dbReference>
<dbReference type="PATRIC" id="fig|768679.9.peg.255"/>
<protein>
    <submittedName>
        <fullName evidence="3">Rossmann fold nucleotide-binding protein involved in DNA uptake (Dpra)</fullName>
    </submittedName>
</protein>
<organism evidence="3 4">
    <name type="scientific">Thermoproteus tenax (strain ATCC 35583 / DSM 2078 / JCM 9277 / NBRC 100435 / Kra 1)</name>
    <dbReference type="NCBI Taxonomy" id="768679"/>
    <lineage>
        <taxon>Archaea</taxon>
        <taxon>Thermoproteota</taxon>
        <taxon>Thermoprotei</taxon>
        <taxon>Thermoproteales</taxon>
        <taxon>Thermoproteaceae</taxon>
        <taxon>Thermoproteus</taxon>
    </lineage>
</organism>
<dbReference type="GeneID" id="11263251"/>